<evidence type="ECO:0000256" key="4">
    <source>
        <dbReference type="ARBA" id="ARBA00022692"/>
    </source>
</evidence>
<dbReference type="Pfam" id="PF00528">
    <property type="entry name" value="BPD_transp_1"/>
    <property type="match status" value="1"/>
</dbReference>
<name>A0ABS0QAF9_9BACT</name>
<sequence length="325" mass="34610">MAVLTTFRPTWLQRLALAWLALLVLLAAAAPLLPLPYPPGVPDLAYMAEPPFSAARHWLGTDPQGRDVLSTLVFGARTAVLLTLPAALLAALVGGLAGAAAGFWGNTARVSLPYWLMGAGSVWWGLQLPSPVLGLGLILIGAILATISHFQSRTLPTWSFPINALVMGTATALDTVPRLIVVVALVASIGLSASGLLAVLVLTTWPQLARLVRAQMLRVRQLPFVEAARAAGLSEWQVWFRHALPHALHPLRTALPLSIAGLLGLESTLSFLGIGLPPEVASWGRLLATVRDEPSAWWVLLFPSLLLTMSILSLNALSRFSTPKA</sequence>
<evidence type="ECO:0000256" key="1">
    <source>
        <dbReference type="ARBA" id="ARBA00004651"/>
    </source>
</evidence>
<dbReference type="PANTHER" id="PTHR43386:SF1">
    <property type="entry name" value="D,D-DIPEPTIDE TRANSPORT SYSTEM PERMEASE PROTEIN DDPC-RELATED"/>
    <property type="match status" value="1"/>
</dbReference>
<evidence type="ECO:0000256" key="5">
    <source>
        <dbReference type="ARBA" id="ARBA00022989"/>
    </source>
</evidence>
<dbReference type="SUPFAM" id="SSF161098">
    <property type="entry name" value="MetI-like"/>
    <property type="match status" value="1"/>
</dbReference>
<dbReference type="PROSITE" id="PS50928">
    <property type="entry name" value="ABC_TM1"/>
    <property type="match status" value="1"/>
</dbReference>
<proteinExistence type="inferred from homology"/>
<keyword evidence="5 7" id="KW-1133">Transmembrane helix</keyword>
<comment type="subcellular location">
    <subcellularLocation>
        <location evidence="1 7">Cell membrane</location>
        <topology evidence="1 7">Multi-pass membrane protein</topology>
    </subcellularLocation>
</comment>
<evidence type="ECO:0000259" key="8">
    <source>
        <dbReference type="PROSITE" id="PS50928"/>
    </source>
</evidence>
<evidence type="ECO:0000313" key="10">
    <source>
        <dbReference type="Proteomes" id="UP000625631"/>
    </source>
</evidence>
<keyword evidence="3" id="KW-1003">Cell membrane</keyword>
<dbReference type="InterPro" id="IPR050366">
    <property type="entry name" value="BP-dependent_transpt_permease"/>
</dbReference>
<feature type="domain" description="ABC transmembrane type-1" evidence="8">
    <location>
        <begin position="127"/>
        <end position="318"/>
    </location>
</feature>
<feature type="transmembrane region" description="Helical" evidence="7">
    <location>
        <begin position="179"/>
        <end position="203"/>
    </location>
</feature>
<protein>
    <submittedName>
        <fullName evidence="9">ABC transporter permease</fullName>
    </submittedName>
</protein>
<comment type="similarity">
    <text evidence="7">Belongs to the binding-protein-dependent transport system permease family.</text>
</comment>
<comment type="caution">
    <text evidence="9">The sequence shown here is derived from an EMBL/GenBank/DDBJ whole genome shotgun (WGS) entry which is preliminary data.</text>
</comment>
<gene>
    <name evidence="9" type="ORF">I7X13_16420</name>
</gene>
<dbReference type="EMBL" id="JAEDAE010000008">
    <property type="protein sequence ID" value="MBH8559648.1"/>
    <property type="molecule type" value="Genomic_DNA"/>
</dbReference>
<feature type="transmembrane region" description="Helical" evidence="7">
    <location>
        <begin position="79"/>
        <end position="103"/>
    </location>
</feature>
<keyword evidence="10" id="KW-1185">Reference proteome</keyword>
<dbReference type="CDD" id="cd06261">
    <property type="entry name" value="TM_PBP2"/>
    <property type="match status" value="1"/>
</dbReference>
<dbReference type="Proteomes" id="UP000625631">
    <property type="component" value="Unassembled WGS sequence"/>
</dbReference>
<feature type="transmembrane region" description="Helical" evidence="7">
    <location>
        <begin position="296"/>
        <end position="317"/>
    </location>
</feature>
<evidence type="ECO:0000256" key="3">
    <source>
        <dbReference type="ARBA" id="ARBA00022475"/>
    </source>
</evidence>
<reference evidence="9 10" key="1">
    <citation type="submission" date="2020-12" db="EMBL/GenBank/DDBJ databases">
        <title>Hymenobacter sp.</title>
        <authorList>
            <person name="Kim M.K."/>
        </authorList>
    </citation>
    <scope>NUCLEOTIDE SEQUENCE [LARGE SCALE GENOMIC DNA]</scope>
    <source>
        <strain evidence="9 10">BT442</strain>
    </source>
</reference>
<evidence type="ECO:0000256" key="6">
    <source>
        <dbReference type="ARBA" id="ARBA00023136"/>
    </source>
</evidence>
<organism evidence="9 10">
    <name type="scientific">Hymenobacter negativus</name>
    <dbReference type="NCBI Taxonomy" id="2795026"/>
    <lineage>
        <taxon>Bacteria</taxon>
        <taxon>Pseudomonadati</taxon>
        <taxon>Bacteroidota</taxon>
        <taxon>Cytophagia</taxon>
        <taxon>Cytophagales</taxon>
        <taxon>Hymenobacteraceae</taxon>
        <taxon>Hymenobacter</taxon>
    </lineage>
</organism>
<dbReference type="RefSeq" id="WP_198076310.1">
    <property type="nucleotide sequence ID" value="NZ_JAEDAE010000008.1"/>
</dbReference>
<accession>A0ABS0QAF9</accession>
<dbReference type="PANTHER" id="PTHR43386">
    <property type="entry name" value="OLIGOPEPTIDE TRANSPORT SYSTEM PERMEASE PROTEIN APPC"/>
    <property type="match status" value="1"/>
</dbReference>
<dbReference type="Gene3D" id="1.10.3720.10">
    <property type="entry name" value="MetI-like"/>
    <property type="match status" value="1"/>
</dbReference>
<keyword evidence="2 7" id="KW-0813">Transport</keyword>
<keyword evidence="4 7" id="KW-0812">Transmembrane</keyword>
<dbReference type="InterPro" id="IPR035906">
    <property type="entry name" value="MetI-like_sf"/>
</dbReference>
<evidence type="ECO:0000313" key="9">
    <source>
        <dbReference type="EMBL" id="MBH8559648.1"/>
    </source>
</evidence>
<evidence type="ECO:0000256" key="2">
    <source>
        <dbReference type="ARBA" id="ARBA00022448"/>
    </source>
</evidence>
<evidence type="ECO:0000256" key="7">
    <source>
        <dbReference type="RuleBase" id="RU363032"/>
    </source>
</evidence>
<dbReference type="InterPro" id="IPR000515">
    <property type="entry name" value="MetI-like"/>
</dbReference>
<feature type="transmembrane region" description="Helical" evidence="7">
    <location>
        <begin position="132"/>
        <end position="150"/>
    </location>
</feature>
<keyword evidence="6 7" id="KW-0472">Membrane</keyword>